<evidence type="ECO:0000313" key="1">
    <source>
        <dbReference type="EMBL" id="TNN26405.1"/>
    </source>
</evidence>
<dbReference type="OrthoDB" id="8959448at2759"/>
<reference evidence="1 2" key="1">
    <citation type="submission" date="2019-03" db="EMBL/GenBank/DDBJ databases">
        <title>First draft genome of Liparis tanakae, snailfish: a comprehensive survey of snailfish specific genes.</title>
        <authorList>
            <person name="Kim W."/>
            <person name="Song I."/>
            <person name="Jeong J.-H."/>
            <person name="Kim D."/>
            <person name="Kim S."/>
            <person name="Ryu S."/>
            <person name="Song J.Y."/>
            <person name="Lee S.K."/>
        </authorList>
    </citation>
    <scope>NUCLEOTIDE SEQUENCE [LARGE SCALE GENOMIC DNA]</scope>
    <source>
        <tissue evidence="1">Muscle</tissue>
    </source>
</reference>
<dbReference type="Proteomes" id="UP000314294">
    <property type="component" value="Unassembled WGS sequence"/>
</dbReference>
<dbReference type="AlphaFoldDB" id="A0A4Z2ECE6"/>
<protein>
    <submittedName>
        <fullName evidence="1">Uncharacterized protein</fullName>
    </submittedName>
</protein>
<comment type="caution">
    <text evidence="1">The sequence shown here is derived from an EMBL/GenBank/DDBJ whole genome shotgun (WGS) entry which is preliminary data.</text>
</comment>
<organism evidence="1 2">
    <name type="scientific">Liparis tanakae</name>
    <name type="common">Tanaka's snailfish</name>
    <dbReference type="NCBI Taxonomy" id="230148"/>
    <lineage>
        <taxon>Eukaryota</taxon>
        <taxon>Metazoa</taxon>
        <taxon>Chordata</taxon>
        <taxon>Craniata</taxon>
        <taxon>Vertebrata</taxon>
        <taxon>Euteleostomi</taxon>
        <taxon>Actinopterygii</taxon>
        <taxon>Neopterygii</taxon>
        <taxon>Teleostei</taxon>
        <taxon>Neoteleostei</taxon>
        <taxon>Acanthomorphata</taxon>
        <taxon>Eupercaria</taxon>
        <taxon>Perciformes</taxon>
        <taxon>Cottioidei</taxon>
        <taxon>Cottales</taxon>
        <taxon>Liparidae</taxon>
        <taxon>Liparis</taxon>
    </lineage>
</organism>
<keyword evidence="2" id="KW-1185">Reference proteome</keyword>
<dbReference type="EMBL" id="SRLO01010316">
    <property type="protein sequence ID" value="TNN26405.1"/>
    <property type="molecule type" value="Genomic_DNA"/>
</dbReference>
<gene>
    <name evidence="1" type="ORF">EYF80_063457</name>
</gene>
<proteinExistence type="predicted"/>
<name>A0A4Z2ECE6_9TELE</name>
<evidence type="ECO:0000313" key="2">
    <source>
        <dbReference type="Proteomes" id="UP000314294"/>
    </source>
</evidence>
<sequence>MHLADWAFLEKTGEWDLELQMDEDVQSDDRVERHVQQLLKETAVPVLAACGKPPAFSPGGATSRPSGTGHLNQWRLSTGIFVPHVPGFWDHIPPESEKMIGPDDYLLKVLDVFLGVYTFHWCRFVLKKQIILAMWRSSMPTIGDPKVFWVLDNVLKGVTETIEFRRMAFYLSRWFTAYFVAQSEDASQARREPPNERQLKLVLDCQPSEGSLLHLITLLAFKCGMEKVKPRFSRPG</sequence>
<accession>A0A4Z2ECE6</accession>